<evidence type="ECO:0000313" key="1">
    <source>
        <dbReference type="EMBL" id="KFK24228.1"/>
    </source>
</evidence>
<gene>
    <name evidence="1" type="ORF">AALP_AAs66866U000100</name>
</gene>
<dbReference type="OrthoDB" id="1104113at2759"/>
<proteinExistence type="predicted"/>
<feature type="non-terminal residue" evidence="1">
    <location>
        <position position="1"/>
    </location>
</feature>
<accession>A0A087G2X6</accession>
<sequence>VKKEELETKERLSKHRILESLIAKGEPLSEMEVNLKNKLMAEIYNDQGQTEKTDAVEMAM</sequence>
<reference evidence="2" key="1">
    <citation type="journal article" date="2015" name="Nat. Plants">
        <title>Genome expansion of Arabis alpina linked with retrotransposition and reduced symmetric DNA methylation.</title>
        <authorList>
            <person name="Willing E.M."/>
            <person name="Rawat V."/>
            <person name="Mandakova T."/>
            <person name="Maumus F."/>
            <person name="James G.V."/>
            <person name="Nordstroem K.J."/>
            <person name="Becker C."/>
            <person name="Warthmann N."/>
            <person name="Chica C."/>
            <person name="Szarzynska B."/>
            <person name="Zytnicki M."/>
            <person name="Albani M.C."/>
            <person name="Kiefer C."/>
            <person name="Bergonzi S."/>
            <person name="Castaings L."/>
            <person name="Mateos J.L."/>
            <person name="Berns M.C."/>
            <person name="Bujdoso N."/>
            <person name="Piofczyk T."/>
            <person name="de Lorenzo L."/>
            <person name="Barrero-Sicilia C."/>
            <person name="Mateos I."/>
            <person name="Piednoel M."/>
            <person name="Hagmann J."/>
            <person name="Chen-Min-Tao R."/>
            <person name="Iglesias-Fernandez R."/>
            <person name="Schuster S.C."/>
            <person name="Alonso-Blanco C."/>
            <person name="Roudier F."/>
            <person name="Carbonero P."/>
            <person name="Paz-Ares J."/>
            <person name="Davis S.J."/>
            <person name="Pecinka A."/>
            <person name="Quesneville H."/>
            <person name="Colot V."/>
            <person name="Lysak M.A."/>
            <person name="Weigel D."/>
            <person name="Coupland G."/>
            <person name="Schneeberger K."/>
        </authorList>
    </citation>
    <scope>NUCLEOTIDE SEQUENCE [LARGE SCALE GENOMIC DNA]</scope>
    <source>
        <strain evidence="2">cv. Pajares</strain>
    </source>
</reference>
<evidence type="ECO:0000313" key="2">
    <source>
        <dbReference type="Proteomes" id="UP000029120"/>
    </source>
</evidence>
<protein>
    <submittedName>
        <fullName evidence="1">Uncharacterized protein</fullName>
    </submittedName>
</protein>
<name>A0A087G2X6_ARAAL</name>
<dbReference type="Gramene" id="KFK24228">
    <property type="protein sequence ID" value="KFK24228"/>
    <property type="gene ID" value="AALP_AAs66866U000100"/>
</dbReference>
<dbReference type="Proteomes" id="UP000029120">
    <property type="component" value="Unassembled WGS sequence"/>
</dbReference>
<dbReference type="AlphaFoldDB" id="A0A087G2X6"/>
<organism evidence="1 2">
    <name type="scientific">Arabis alpina</name>
    <name type="common">Alpine rock-cress</name>
    <dbReference type="NCBI Taxonomy" id="50452"/>
    <lineage>
        <taxon>Eukaryota</taxon>
        <taxon>Viridiplantae</taxon>
        <taxon>Streptophyta</taxon>
        <taxon>Embryophyta</taxon>
        <taxon>Tracheophyta</taxon>
        <taxon>Spermatophyta</taxon>
        <taxon>Magnoliopsida</taxon>
        <taxon>eudicotyledons</taxon>
        <taxon>Gunneridae</taxon>
        <taxon>Pentapetalae</taxon>
        <taxon>rosids</taxon>
        <taxon>malvids</taxon>
        <taxon>Brassicales</taxon>
        <taxon>Brassicaceae</taxon>
        <taxon>Arabideae</taxon>
        <taxon>Arabis</taxon>
    </lineage>
</organism>
<keyword evidence="2" id="KW-1185">Reference proteome</keyword>
<dbReference type="EMBL" id="KL971023">
    <property type="protein sequence ID" value="KFK24228.1"/>
    <property type="molecule type" value="Genomic_DNA"/>
</dbReference>